<feature type="region of interest" description="Disordered" evidence="1">
    <location>
        <begin position="50"/>
        <end position="79"/>
    </location>
</feature>
<evidence type="ECO:0000313" key="2">
    <source>
        <dbReference type="EMBL" id="RRT72767.1"/>
    </source>
</evidence>
<reference evidence="2 3" key="1">
    <citation type="journal article" date="2014" name="Agronomy (Basel)">
        <title>A Draft Genome Sequence for Ensete ventricosum, the Drought-Tolerant Tree Against Hunger.</title>
        <authorList>
            <person name="Harrison J."/>
            <person name="Moore K.A."/>
            <person name="Paszkiewicz K."/>
            <person name="Jones T."/>
            <person name="Grant M."/>
            <person name="Ambacheew D."/>
            <person name="Muzemil S."/>
            <person name="Studholme D.J."/>
        </authorList>
    </citation>
    <scope>NUCLEOTIDE SEQUENCE [LARGE SCALE GENOMIC DNA]</scope>
</reference>
<feature type="compositionally biased region" description="Basic and acidic residues" evidence="1">
    <location>
        <begin position="58"/>
        <end position="79"/>
    </location>
</feature>
<dbReference type="EMBL" id="AMZH03003298">
    <property type="protein sequence ID" value="RRT72767.1"/>
    <property type="molecule type" value="Genomic_DNA"/>
</dbReference>
<organism evidence="2 3">
    <name type="scientific">Ensete ventricosum</name>
    <name type="common">Abyssinian banana</name>
    <name type="synonym">Musa ensete</name>
    <dbReference type="NCBI Taxonomy" id="4639"/>
    <lineage>
        <taxon>Eukaryota</taxon>
        <taxon>Viridiplantae</taxon>
        <taxon>Streptophyta</taxon>
        <taxon>Embryophyta</taxon>
        <taxon>Tracheophyta</taxon>
        <taxon>Spermatophyta</taxon>
        <taxon>Magnoliopsida</taxon>
        <taxon>Liliopsida</taxon>
        <taxon>Zingiberales</taxon>
        <taxon>Musaceae</taxon>
        <taxon>Ensete</taxon>
    </lineage>
</organism>
<name>A0A427A967_ENSVE</name>
<proteinExistence type="predicted"/>
<accession>A0A427A967</accession>
<protein>
    <submittedName>
        <fullName evidence="2">Uncharacterized protein</fullName>
    </submittedName>
</protein>
<sequence length="335" mass="37538">MQWKPKTDLQSIHRDAHVGRVRTVGALPGPWNMQPVFDPLGPSRRLATGAPKTLLRNWPRDHPDSLPRPRGRDDPDATRRVRGGHFDLFKKYRLKGRWVAKEDLREKQESARMNKLTPAKINSRAFAQLDQLLLGSVPELSLGRINSYQDQFPSFCSVGPTPTRISSRAPARSVQLPGTKPGQSLSRAPLGQINSRAPARSDQLLLGSVPELLLGRIIPEPRSVRSVLELLLDWFNSRVQNPTSPFPEPRSVGSFPVPLLGWGGDDMVNIDLAATFSHPRTTDPPTWLTRHREAGLTQAWRNQRSYVRPNTGKVGKVDITQRQARASLQGPRTTW</sequence>
<evidence type="ECO:0000256" key="1">
    <source>
        <dbReference type="SAM" id="MobiDB-lite"/>
    </source>
</evidence>
<dbReference type="AlphaFoldDB" id="A0A427A967"/>
<comment type="caution">
    <text evidence="2">The sequence shown here is derived from an EMBL/GenBank/DDBJ whole genome shotgun (WGS) entry which is preliminary data.</text>
</comment>
<feature type="region of interest" description="Disordered" evidence="1">
    <location>
        <begin position="161"/>
        <end position="189"/>
    </location>
</feature>
<evidence type="ECO:0000313" key="3">
    <source>
        <dbReference type="Proteomes" id="UP000287651"/>
    </source>
</evidence>
<gene>
    <name evidence="2" type="ORF">B296_00011345</name>
</gene>
<dbReference type="Proteomes" id="UP000287651">
    <property type="component" value="Unassembled WGS sequence"/>
</dbReference>